<dbReference type="CDD" id="cd07936">
    <property type="entry name" value="SCAN"/>
    <property type="match status" value="1"/>
</dbReference>
<dbReference type="InterPro" id="IPR044822">
    <property type="entry name" value="Myb_DNA-bind_4"/>
</dbReference>
<protein>
    <submittedName>
        <fullName evidence="7 8">Uncharacterized protein LOC117669331</fullName>
    </submittedName>
</protein>
<evidence type="ECO:0000259" key="5">
    <source>
        <dbReference type="PROSITE" id="PS50804"/>
    </source>
</evidence>
<dbReference type="InterPro" id="IPR003309">
    <property type="entry name" value="SCAN_dom"/>
</dbReference>
<gene>
    <name evidence="7 8" type="primary">LOC117669331</name>
</gene>
<comment type="function">
    <text evidence="1">May be involved in transcriptional regulation.</text>
</comment>
<accession>A0A6P9C807</accession>
<dbReference type="RefSeq" id="XP_060549965.1">
    <property type="nucleotide sequence ID" value="XM_060693982.1"/>
</dbReference>
<feature type="compositionally biased region" description="Low complexity" evidence="4">
    <location>
        <begin position="761"/>
        <end position="770"/>
    </location>
</feature>
<evidence type="ECO:0000256" key="2">
    <source>
        <dbReference type="ARBA" id="ARBA00006991"/>
    </source>
</evidence>
<dbReference type="OMA" id="RSHQMEL"/>
<feature type="region of interest" description="Disordered" evidence="4">
    <location>
        <begin position="656"/>
        <end position="707"/>
    </location>
</feature>
<dbReference type="OrthoDB" id="5979004at2759"/>
<evidence type="ECO:0000313" key="7">
    <source>
        <dbReference type="RefSeq" id="XP_034279568.1"/>
    </source>
</evidence>
<sequence length="871" mass="96744">MRRDRPQERAASWPAEHIKVLLALWTEAAVTHDLSSHGRNRAVYDGISQRLAEMGIYRTGDQCREKMKGLKVAYRKAKENNSVGRPPIKCPFYDEIDQIMTQYINCRPGFPSEAGEGPSVTADRQEGLSISEPWGTQSSISERWASQASGHWLSQTAASESQGTDEFSYTQAETHDAFGEIQVIPVQVKEEESEDEISPELDVASPMLMEIQPPPRQLISMLDQRPHLRTRKQKVQGDGPPRGAGQKCVRSHQPELQRMQKQLALQAEEKQSLAEFIQHDKEMRREDREFQAQLFEKLFQKQTELVQVLTQRSPASPSSPDCANPLQVLQMSTKNGAGTAAGPSSALQALLEQMMQSDLPGKSLNRLAVKEALGGRVKVPPEVQYWTAEEILRWLLSQQPPADHCQEMLSGPRLPFIAGHLAATGKGDTSEAHLSVLNPLCDSYPSSQQQGRDQLHSKAQHLCSSNGAKVLETDVDLETRRQSFRQFHYQEAQGPQEAYRCLWRLSHQWLRPEARSKEQIMELLVVEQFLNILPEEIQTLVRECQPENGKEAVALAERFQLHFESKRQRDQVRVTSDNMVVDSPREDLNEDQRQPCIKDNRENPRKVGLLGTETHLQLRKRARSDPREQIVPKQDGEHGVAAAAKQMKLNNSIEEQEMAETRKKAKETPTSGPGKQAGKAKGRGRSVPSYNVAGENQAEGEAKMKGSGRVSEAVNGILHEQKASASLGSSQLAFDKDATVASPQPGHDGHGSPDIDRPSFSDSIDILLDSPWSGNGSGDTAQDGGAGSRMLPPCVGCTMLKAELDTIREELRLTQASTLYGLSGTSLQDLSEALGTVVRVLNDTKSLPGTNIPQNIAEIPSRPVWRERNHL</sequence>
<keyword evidence="6" id="KW-1185">Reference proteome</keyword>
<dbReference type="KEGG" id="pgut:117669331"/>
<dbReference type="InterPro" id="IPR038269">
    <property type="entry name" value="SCAN_sf"/>
</dbReference>
<feature type="compositionally biased region" description="Basic and acidic residues" evidence="4">
    <location>
        <begin position="623"/>
        <end position="638"/>
    </location>
</feature>
<dbReference type="SUPFAM" id="SSF47353">
    <property type="entry name" value="Retrovirus capsid dimerization domain-like"/>
    <property type="match status" value="1"/>
</dbReference>
<feature type="compositionally biased region" description="Basic and acidic residues" evidence="4">
    <location>
        <begin position="747"/>
        <end position="759"/>
    </location>
</feature>
<dbReference type="PANTHER" id="PTHR45935">
    <property type="entry name" value="PROTEIN ZBED8-RELATED"/>
    <property type="match status" value="1"/>
</dbReference>
<dbReference type="SMART" id="SM00431">
    <property type="entry name" value="SCAN"/>
    <property type="match status" value="1"/>
</dbReference>
<dbReference type="AlphaFoldDB" id="A0A6P9C807"/>
<dbReference type="FunFam" id="1.10.4020.10:FF:000001">
    <property type="entry name" value="zinc finger protein 263 isoform X1"/>
    <property type="match status" value="1"/>
</dbReference>
<dbReference type="InterPro" id="IPR050916">
    <property type="entry name" value="SCAN-C2H2_zinc_finger"/>
</dbReference>
<feature type="region of interest" description="Disordered" evidence="4">
    <location>
        <begin position="584"/>
        <end position="641"/>
    </location>
</feature>
<keyword evidence="3" id="KW-0539">Nucleus</keyword>
<feature type="compositionally biased region" description="Polar residues" evidence="4">
    <location>
        <begin position="134"/>
        <end position="168"/>
    </location>
</feature>
<organism evidence="6 8">
    <name type="scientific">Pantherophis guttatus</name>
    <name type="common">Corn snake</name>
    <name type="synonym">Elaphe guttata</name>
    <dbReference type="NCBI Taxonomy" id="94885"/>
    <lineage>
        <taxon>Eukaryota</taxon>
        <taxon>Metazoa</taxon>
        <taxon>Chordata</taxon>
        <taxon>Craniata</taxon>
        <taxon>Vertebrata</taxon>
        <taxon>Euteleostomi</taxon>
        <taxon>Lepidosauria</taxon>
        <taxon>Squamata</taxon>
        <taxon>Bifurcata</taxon>
        <taxon>Unidentata</taxon>
        <taxon>Episquamata</taxon>
        <taxon>Toxicofera</taxon>
        <taxon>Serpentes</taxon>
        <taxon>Colubroidea</taxon>
        <taxon>Colubridae</taxon>
        <taxon>Colubrinae</taxon>
        <taxon>Pantherophis</taxon>
    </lineage>
</organism>
<dbReference type="Pfam" id="PF02023">
    <property type="entry name" value="SCAN"/>
    <property type="match status" value="1"/>
</dbReference>
<feature type="compositionally biased region" description="Basic and acidic residues" evidence="4">
    <location>
        <begin position="584"/>
        <end position="605"/>
    </location>
</feature>
<dbReference type="PANTHER" id="PTHR45935:SF15">
    <property type="entry name" value="SCAN BOX DOMAIN-CONTAINING PROTEIN"/>
    <property type="match status" value="1"/>
</dbReference>
<evidence type="ECO:0000256" key="3">
    <source>
        <dbReference type="ARBA" id="ARBA00023242"/>
    </source>
</evidence>
<dbReference type="Pfam" id="PF13837">
    <property type="entry name" value="Myb_DNA-bind_4"/>
    <property type="match status" value="1"/>
</dbReference>
<feature type="region of interest" description="Disordered" evidence="4">
    <location>
        <begin position="739"/>
        <end position="787"/>
    </location>
</feature>
<proteinExistence type="inferred from homology"/>
<dbReference type="Gene3D" id="1.10.4020.10">
    <property type="entry name" value="DNA breaking-rejoining enzymes"/>
    <property type="match status" value="1"/>
</dbReference>
<dbReference type="Proteomes" id="UP001652622">
    <property type="component" value="Unplaced"/>
</dbReference>
<feature type="domain" description="SCAN box" evidence="5">
    <location>
        <begin position="481"/>
        <end position="560"/>
    </location>
</feature>
<dbReference type="GeneID" id="117669331"/>
<reference evidence="8" key="1">
    <citation type="submission" date="2025-05" db="UniProtKB">
        <authorList>
            <consortium name="RefSeq"/>
        </authorList>
    </citation>
    <scope>IDENTIFICATION</scope>
    <source>
        <tissue evidence="7 8">Blood</tissue>
    </source>
</reference>
<dbReference type="PROSITE" id="PS50804">
    <property type="entry name" value="SCAN_BOX"/>
    <property type="match status" value="1"/>
</dbReference>
<evidence type="ECO:0000256" key="1">
    <source>
        <dbReference type="ARBA" id="ARBA00003767"/>
    </source>
</evidence>
<evidence type="ECO:0000256" key="4">
    <source>
        <dbReference type="SAM" id="MobiDB-lite"/>
    </source>
</evidence>
<evidence type="ECO:0000313" key="8">
    <source>
        <dbReference type="RefSeq" id="XP_060549965.1"/>
    </source>
</evidence>
<name>A0A6P9C807_PANGU</name>
<evidence type="ECO:0000313" key="6">
    <source>
        <dbReference type="Proteomes" id="UP001652622"/>
    </source>
</evidence>
<feature type="region of interest" description="Disordered" evidence="4">
    <location>
        <begin position="110"/>
        <end position="168"/>
    </location>
</feature>
<dbReference type="Gene3D" id="1.10.10.60">
    <property type="entry name" value="Homeodomain-like"/>
    <property type="match status" value="1"/>
</dbReference>
<dbReference type="RefSeq" id="XP_034279568.1">
    <property type="nucleotide sequence ID" value="XM_034423677.1"/>
</dbReference>
<comment type="similarity">
    <text evidence="2">Belongs to the krueppel C2H2-type zinc-finger protein family.</text>
</comment>